<evidence type="ECO:0000256" key="1">
    <source>
        <dbReference type="SAM" id="MobiDB-lite"/>
    </source>
</evidence>
<feature type="compositionally biased region" description="Basic and acidic residues" evidence="1">
    <location>
        <begin position="34"/>
        <end position="52"/>
    </location>
</feature>
<accession>A0A6A4H9M5</accession>
<proteinExistence type="predicted"/>
<organism evidence="2 3">
    <name type="scientific">Gymnopus androsaceus JB14</name>
    <dbReference type="NCBI Taxonomy" id="1447944"/>
    <lineage>
        <taxon>Eukaryota</taxon>
        <taxon>Fungi</taxon>
        <taxon>Dikarya</taxon>
        <taxon>Basidiomycota</taxon>
        <taxon>Agaricomycotina</taxon>
        <taxon>Agaricomycetes</taxon>
        <taxon>Agaricomycetidae</taxon>
        <taxon>Agaricales</taxon>
        <taxon>Marasmiineae</taxon>
        <taxon>Omphalotaceae</taxon>
        <taxon>Gymnopus</taxon>
    </lineage>
</organism>
<dbReference type="Proteomes" id="UP000799118">
    <property type="component" value="Unassembled WGS sequence"/>
</dbReference>
<keyword evidence="3" id="KW-1185">Reference proteome</keyword>
<feature type="region of interest" description="Disordered" evidence="1">
    <location>
        <begin position="34"/>
        <end position="69"/>
    </location>
</feature>
<name>A0A6A4H9M5_9AGAR</name>
<protein>
    <submittedName>
        <fullName evidence="2">Uncharacterized protein</fullName>
    </submittedName>
</protein>
<dbReference type="EMBL" id="ML769561">
    <property type="protein sequence ID" value="KAE9393917.1"/>
    <property type="molecule type" value="Genomic_DNA"/>
</dbReference>
<gene>
    <name evidence="2" type="ORF">BT96DRAFT_923814</name>
</gene>
<evidence type="ECO:0000313" key="3">
    <source>
        <dbReference type="Proteomes" id="UP000799118"/>
    </source>
</evidence>
<reference evidence="2" key="1">
    <citation type="journal article" date="2019" name="Environ. Microbiol.">
        <title>Fungal ecological strategies reflected in gene transcription - a case study of two litter decomposers.</title>
        <authorList>
            <person name="Barbi F."/>
            <person name="Kohler A."/>
            <person name="Barry K."/>
            <person name="Baskaran P."/>
            <person name="Daum C."/>
            <person name="Fauchery L."/>
            <person name="Ihrmark K."/>
            <person name="Kuo A."/>
            <person name="LaButti K."/>
            <person name="Lipzen A."/>
            <person name="Morin E."/>
            <person name="Grigoriev I.V."/>
            <person name="Henrissat B."/>
            <person name="Lindahl B."/>
            <person name="Martin F."/>
        </authorList>
    </citation>
    <scope>NUCLEOTIDE SEQUENCE</scope>
    <source>
        <strain evidence="2">JB14</strain>
    </source>
</reference>
<sequence>MNPLNVLPPAKRRKIMLATHAPPVARSLSPQIREELAQEQHQALSHEPETRTPEYLSPTPASESTPHPVIGIPSPERMKELAEYQSARIKSLENATRTPNVIPEYLEGLIGLLENMSMTFEEKADAADQLLVDAFARKWGDKKIDEFNEKIQMIQSGGQIQSRKMKLSSLLNPAEG</sequence>
<dbReference type="AlphaFoldDB" id="A0A6A4H9M5"/>
<evidence type="ECO:0000313" key="2">
    <source>
        <dbReference type="EMBL" id="KAE9393917.1"/>
    </source>
</evidence>